<comment type="caution">
    <text evidence="1">The sequence shown here is derived from an EMBL/GenBank/DDBJ whole genome shotgun (WGS) entry which is preliminary data.</text>
</comment>
<accession>A0AAN7ZRH0</accession>
<evidence type="ECO:0000313" key="1">
    <source>
        <dbReference type="EMBL" id="KAK5693122.1"/>
    </source>
</evidence>
<dbReference type="AlphaFoldDB" id="A0AAN7ZRH0"/>
<protein>
    <submittedName>
        <fullName evidence="1">Uncharacterized protein</fullName>
    </submittedName>
</protein>
<gene>
    <name evidence="1" type="ORF">LTR97_010598</name>
</gene>
<organism evidence="1 2">
    <name type="scientific">Elasticomyces elasticus</name>
    <dbReference type="NCBI Taxonomy" id="574655"/>
    <lineage>
        <taxon>Eukaryota</taxon>
        <taxon>Fungi</taxon>
        <taxon>Dikarya</taxon>
        <taxon>Ascomycota</taxon>
        <taxon>Pezizomycotina</taxon>
        <taxon>Dothideomycetes</taxon>
        <taxon>Dothideomycetidae</taxon>
        <taxon>Mycosphaerellales</taxon>
        <taxon>Teratosphaeriaceae</taxon>
        <taxon>Elasticomyces</taxon>
    </lineage>
</organism>
<reference evidence="1" key="1">
    <citation type="submission" date="2023-08" db="EMBL/GenBank/DDBJ databases">
        <title>Black Yeasts Isolated from many extreme environments.</title>
        <authorList>
            <person name="Coleine C."/>
            <person name="Stajich J.E."/>
            <person name="Selbmann L."/>
        </authorList>
    </citation>
    <scope>NUCLEOTIDE SEQUENCE</scope>
    <source>
        <strain evidence="1">CCFEE 5810</strain>
    </source>
</reference>
<dbReference type="EMBL" id="JAVRQU010000018">
    <property type="protein sequence ID" value="KAK5693122.1"/>
    <property type="molecule type" value="Genomic_DNA"/>
</dbReference>
<evidence type="ECO:0000313" key="2">
    <source>
        <dbReference type="Proteomes" id="UP001310594"/>
    </source>
</evidence>
<name>A0AAN7ZRH0_9PEZI</name>
<proteinExistence type="predicted"/>
<sequence>MAPPPIPQSFFGSLEGLQPTREGFVVVSASGMQRYGPGGLSEPLPSTLSPQTELPRDTRNWLPLPPAHFHIRAKFNPEKAILQAQYNQELPTGIDVDGIGRRGIAAVRGYGCSGCRIEAHAHLFMDGQLMTTLSGQDHEMEAPLVRLEGDWLAQISFKPLRDYYLKLYKADVKAELFNPGLQAWKVARQGRLRNEARTARG</sequence>
<dbReference type="Proteomes" id="UP001310594">
    <property type="component" value="Unassembled WGS sequence"/>
</dbReference>